<name>A0ACB8SVX9_9AGAM</name>
<reference evidence="1" key="2">
    <citation type="journal article" date="2022" name="New Phytol.">
        <title>Evolutionary transition to the ectomycorrhizal habit in the genomes of a hyperdiverse lineage of mushroom-forming fungi.</title>
        <authorList>
            <person name="Looney B."/>
            <person name="Miyauchi S."/>
            <person name="Morin E."/>
            <person name="Drula E."/>
            <person name="Courty P.E."/>
            <person name="Kohler A."/>
            <person name="Kuo A."/>
            <person name="LaButti K."/>
            <person name="Pangilinan J."/>
            <person name="Lipzen A."/>
            <person name="Riley R."/>
            <person name="Andreopoulos W."/>
            <person name="He G."/>
            <person name="Johnson J."/>
            <person name="Nolan M."/>
            <person name="Tritt A."/>
            <person name="Barry K.W."/>
            <person name="Grigoriev I.V."/>
            <person name="Nagy L.G."/>
            <person name="Hibbett D."/>
            <person name="Henrissat B."/>
            <person name="Matheny P.B."/>
            <person name="Labbe J."/>
            <person name="Martin F.M."/>
        </authorList>
    </citation>
    <scope>NUCLEOTIDE SEQUENCE</scope>
    <source>
        <strain evidence="1">HHB10654</strain>
    </source>
</reference>
<organism evidence="1 2">
    <name type="scientific">Artomyces pyxidatus</name>
    <dbReference type="NCBI Taxonomy" id="48021"/>
    <lineage>
        <taxon>Eukaryota</taxon>
        <taxon>Fungi</taxon>
        <taxon>Dikarya</taxon>
        <taxon>Basidiomycota</taxon>
        <taxon>Agaricomycotina</taxon>
        <taxon>Agaricomycetes</taxon>
        <taxon>Russulales</taxon>
        <taxon>Auriscalpiaceae</taxon>
        <taxon>Artomyces</taxon>
    </lineage>
</organism>
<evidence type="ECO:0000313" key="1">
    <source>
        <dbReference type="EMBL" id="KAI0060352.1"/>
    </source>
</evidence>
<keyword evidence="2" id="KW-1185">Reference proteome</keyword>
<accession>A0ACB8SVX9</accession>
<sequence length="418" mass="46008">MQHPSSSTSDTFSAAYPNLNDETSNNFFNGVMPSNTPSYNNPTQSHFYTHGMERSNYPLLHPRTTLSTSDVAAQNYYPSTRNLTSISPSSSVADRDELYQVGLLDHPGYGANPIHGSNYPLSSGNLFPAPSAAVPRSFAPQTNIAGPSSAGYAYTAADHLMASGSIPRDVQPTPLQMRTSTPRPQTAFLNRKHDSETSAANFPGALHGAMSTSSTLGSGRPGIPVLSQGASNRSTAGSGIGLNMLYGRRWDDLSTHQPRTVNMSSPRSKNKRGPDVRYSNENQALENVVSAQLALSNTSIGKRNDRQYHPYTMKTISSTDSTDLQVSRADIPPLAESPKKKKKYISVRTLEQREKAKNKQKRSRLGLRSWFTHLEEELPESYRSRCRSDHTRLEQTIAYIRDSKARIAQLVDRNGELE</sequence>
<dbReference type="EMBL" id="MU277219">
    <property type="protein sequence ID" value="KAI0060352.1"/>
    <property type="molecule type" value="Genomic_DNA"/>
</dbReference>
<protein>
    <submittedName>
        <fullName evidence="1">Uncharacterized protein</fullName>
    </submittedName>
</protein>
<gene>
    <name evidence="1" type="ORF">BV25DRAFT_1917714</name>
</gene>
<comment type="caution">
    <text evidence="1">The sequence shown here is derived from an EMBL/GenBank/DDBJ whole genome shotgun (WGS) entry which is preliminary data.</text>
</comment>
<reference evidence="1" key="1">
    <citation type="submission" date="2021-03" db="EMBL/GenBank/DDBJ databases">
        <authorList>
            <consortium name="DOE Joint Genome Institute"/>
            <person name="Ahrendt S."/>
            <person name="Looney B.P."/>
            <person name="Miyauchi S."/>
            <person name="Morin E."/>
            <person name="Drula E."/>
            <person name="Courty P.E."/>
            <person name="Chicoki N."/>
            <person name="Fauchery L."/>
            <person name="Kohler A."/>
            <person name="Kuo A."/>
            <person name="Labutti K."/>
            <person name="Pangilinan J."/>
            <person name="Lipzen A."/>
            <person name="Riley R."/>
            <person name="Andreopoulos W."/>
            <person name="He G."/>
            <person name="Johnson J."/>
            <person name="Barry K.W."/>
            <person name="Grigoriev I.V."/>
            <person name="Nagy L."/>
            <person name="Hibbett D."/>
            <person name="Henrissat B."/>
            <person name="Matheny P.B."/>
            <person name="Labbe J."/>
            <person name="Martin F."/>
        </authorList>
    </citation>
    <scope>NUCLEOTIDE SEQUENCE</scope>
    <source>
        <strain evidence="1">HHB10654</strain>
    </source>
</reference>
<evidence type="ECO:0000313" key="2">
    <source>
        <dbReference type="Proteomes" id="UP000814140"/>
    </source>
</evidence>
<proteinExistence type="predicted"/>
<dbReference type="Proteomes" id="UP000814140">
    <property type="component" value="Unassembled WGS sequence"/>
</dbReference>